<dbReference type="SUPFAM" id="SSF57997">
    <property type="entry name" value="Tropomyosin"/>
    <property type="match status" value="1"/>
</dbReference>
<dbReference type="EMBL" id="AMEP01000044">
    <property type="protein sequence ID" value="EKY02882.1"/>
    <property type="molecule type" value="Genomic_DNA"/>
</dbReference>
<accession>L1NI67</accession>
<protein>
    <submittedName>
        <fullName evidence="2">Uncharacterized protein</fullName>
    </submittedName>
</protein>
<sequence length="160" mass="18174">MHCLYKELRIIRSNKLKTIFMKKLLFASIMMLSFGVISFAGDNREIQKIKAQQKVLKLNTKLAKLRLCYEKAIAETAELETKAAEANIAANSSTTTYYSTMDAKATAKAAKEQAKALDKVKKANARLAKSQKNVQKIQRKIDKIQDELDKMNKKIEFVNQ</sequence>
<dbReference type="HOGENOM" id="CLU_122836_2_0_10"/>
<keyword evidence="3" id="KW-1185">Reference proteome</keyword>
<reference evidence="2 3" key="1">
    <citation type="submission" date="2012-05" db="EMBL/GenBank/DDBJ databases">
        <authorList>
            <person name="Weinstock G."/>
            <person name="Sodergren E."/>
            <person name="Lobos E.A."/>
            <person name="Fulton L."/>
            <person name="Fulton R."/>
            <person name="Courtney L."/>
            <person name="Fronick C."/>
            <person name="O'Laughlin M."/>
            <person name="Godfrey J."/>
            <person name="Wilson R.M."/>
            <person name="Miner T."/>
            <person name="Farmer C."/>
            <person name="Delehaunty K."/>
            <person name="Cordes M."/>
            <person name="Minx P."/>
            <person name="Tomlinson C."/>
            <person name="Chen J."/>
            <person name="Wollam A."/>
            <person name="Pepin K.H."/>
            <person name="Bhonagiri V."/>
            <person name="Zhang X."/>
            <person name="Suruliraj S."/>
            <person name="Warren W."/>
            <person name="Mitreva M."/>
            <person name="Mardis E.R."/>
            <person name="Wilson R.K."/>
        </authorList>
    </citation>
    <scope>NUCLEOTIDE SEQUENCE [LARGE SCALE GENOMIC DNA]</scope>
    <source>
        <strain evidence="2 3">F0055</strain>
    </source>
</reference>
<dbReference type="AlphaFoldDB" id="L1NI67"/>
<keyword evidence="1" id="KW-0175">Coiled coil</keyword>
<name>L1NI67_9BACT</name>
<evidence type="ECO:0000313" key="2">
    <source>
        <dbReference type="EMBL" id="EKY02882.1"/>
    </source>
</evidence>
<feature type="coiled-coil region" evidence="1">
    <location>
        <begin position="113"/>
        <end position="154"/>
    </location>
</feature>
<proteinExistence type="predicted"/>
<dbReference type="PATRIC" id="fig|1127699.3.peg.539"/>
<dbReference type="Proteomes" id="UP000010433">
    <property type="component" value="Unassembled WGS sequence"/>
</dbReference>
<organism evidence="2 3">
    <name type="scientific">Hoylesella saccharolytica F0055</name>
    <dbReference type="NCBI Taxonomy" id="1127699"/>
    <lineage>
        <taxon>Bacteria</taxon>
        <taxon>Pseudomonadati</taxon>
        <taxon>Bacteroidota</taxon>
        <taxon>Bacteroidia</taxon>
        <taxon>Bacteroidales</taxon>
        <taxon>Prevotellaceae</taxon>
        <taxon>Hoylesella</taxon>
    </lineage>
</organism>
<evidence type="ECO:0000256" key="1">
    <source>
        <dbReference type="SAM" id="Coils"/>
    </source>
</evidence>
<gene>
    <name evidence="2" type="ORF">HMPREF9151_00589</name>
</gene>
<comment type="caution">
    <text evidence="2">The sequence shown here is derived from an EMBL/GenBank/DDBJ whole genome shotgun (WGS) entry which is preliminary data.</text>
</comment>
<evidence type="ECO:0000313" key="3">
    <source>
        <dbReference type="Proteomes" id="UP000010433"/>
    </source>
</evidence>
<dbReference type="STRING" id="1127699.HMPREF9151_00589"/>